<proteinExistence type="predicted"/>
<evidence type="ECO:0000313" key="2">
    <source>
        <dbReference type="Proteomes" id="UP000825015"/>
    </source>
</evidence>
<keyword evidence="2" id="KW-1185">Reference proteome</keyword>
<name>A0ACA8R1A5_METAZ</name>
<protein>
    <submittedName>
        <fullName evidence="1">Uncharacterized protein</fullName>
    </submittedName>
</protein>
<accession>A0ACA8R1A5</accession>
<sequence>MRKVLTWVLLGTKGGYNRANIIKELHDLPANAHQLSKKLNLNYRTITHHLDVLEEMKVIEKAGKKYGQIYMLSDRMENHYDDFEKIWKQLKE</sequence>
<reference evidence="1" key="1">
    <citation type="submission" date="2019-06" db="EMBL/GenBank/DDBJ databases">
        <title>Complete genome sequence of Methanobrevibacter arboriphilus strain SA.</title>
        <authorList>
            <person name="Asakawa S."/>
        </authorList>
    </citation>
    <scope>NUCLEOTIDE SEQUENCE</scope>
    <source>
        <strain evidence="1">SA</strain>
    </source>
</reference>
<dbReference type="Proteomes" id="UP000825015">
    <property type="component" value="Chromosome"/>
</dbReference>
<organism evidence="1 2">
    <name type="scientific">Methanobrevibacter arboriphilus</name>
    <dbReference type="NCBI Taxonomy" id="39441"/>
    <lineage>
        <taxon>Archaea</taxon>
        <taxon>Methanobacteriati</taxon>
        <taxon>Methanobacteriota</taxon>
        <taxon>Methanomada group</taxon>
        <taxon>Methanobacteria</taxon>
        <taxon>Methanobacteriales</taxon>
        <taxon>Methanobacteriaceae</taxon>
        <taxon>Methanobrevibacter</taxon>
    </lineage>
</organism>
<gene>
    <name evidence="1" type="ORF">MarbSA_00480</name>
</gene>
<dbReference type="EMBL" id="AP019779">
    <property type="protein sequence ID" value="BBL61008.1"/>
    <property type="molecule type" value="Genomic_DNA"/>
</dbReference>
<evidence type="ECO:0000313" key="1">
    <source>
        <dbReference type="EMBL" id="BBL61008.1"/>
    </source>
</evidence>